<organism evidence="2 3">
    <name type="scientific">Rheinheimera tangshanensis</name>
    <dbReference type="NCBI Taxonomy" id="400153"/>
    <lineage>
        <taxon>Bacteria</taxon>
        <taxon>Pseudomonadati</taxon>
        <taxon>Pseudomonadota</taxon>
        <taxon>Gammaproteobacteria</taxon>
        <taxon>Chromatiales</taxon>
        <taxon>Chromatiaceae</taxon>
        <taxon>Rheinheimera</taxon>
    </lineage>
</organism>
<keyword evidence="3" id="KW-1185">Reference proteome</keyword>
<dbReference type="EMBL" id="VRLR01000015">
    <property type="protein sequence ID" value="TXK77990.1"/>
    <property type="molecule type" value="Genomic_DNA"/>
</dbReference>
<dbReference type="InterPro" id="IPR021806">
    <property type="entry name" value="DUF3379"/>
</dbReference>
<dbReference type="OrthoDB" id="6195578at2"/>
<accession>A0A5C8LS20</accession>
<dbReference type="Proteomes" id="UP000321814">
    <property type="component" value="Unassembled WGS sequence"/>
</dbReference>
<feature type="transmembrane region" description="Helical" evidence="1">
    <location>
        <begin position="76"/>
        <end position="102"/>
    </location>
</feature>
<evidence type="ECO:0000256" key="1">
    <source>
        <dbReference type="SAM" id="Phobius"/>
    </source>
</evidence>
<proteinExistence type="predicted"/>
<keyword evidence="1" id="KW-0472">Membrane</keyword>
<name>A0A5C8LS20_9GAMM</name>
<evidence type="ECO:0000313" key="3">
    <source>
        <dbReference type="Proteomes" id="UP000321814"/>
    </source>
</evidence>
<gene>
    <name evidence="2" type="ORF">FU839_17050</name>
</gene>
<dbReference type="AlphaFoldDB" id="A0A5C8LS20"/>
<dbReference type="RefSeq" id="WP_147905331.1">
    <property type="nucleotide sequence ID" value="NZ_BAAAGC010000006.1"/>
</dbReference>
<sequence>MDELEVRRRLLTDPYHLTAEQQQQLQQDPDSQQFHQDVLELDQHIKQVLSPPVPKTLENALLLQQHKHKQQQQKRFYQNLIALAASVAFLAGFALNWSFFLYGSQSLGENSLAHVYHEEPYMHHRMAALSLSDVNSKLADFDAELSSSDYTVVFANYCNFRGTRSLHLVVETEQGLMTVFVVPKENSLSFEEQFHDEKYQGRSIATHKAILVMVSDKAETLQQGEQQLLKNLQFKA</sequence>
<reference evidence="2 3" key="1">
    <citation type="submission" date="2019-08" db="EMBL/GenBank/DDBJ databases">
        <title>Draft genome analysis of Rheinheimera tangshanensis isolated from the roots of fresh rice plants (Oryza sativa).</title>
        <authorList>
            <person name="Yu Q."/>
            <person name="Qi Y."/>
            <person name="Zhang H."/>
            <person name="Pu J."/>
        </authorList>
    </citation>
    <scope>NUCLEOTIDE SEQUENCE [LARGE SCALE GENOMIC DNA]</scope>
    <source>
        <strain evidence="2 3">JA3-B52</strain>
    </source>
</reference>
<dbReference type="Pfam" id="PF11859">
    <property type="entry name" value="DUF3379"/>
    <property type="match status" value="1"/>
</dbReference>
<keyword evidence="1" id="KW-1133">Transmembrane helix</keyword>
<comment type="caution">
    <text evidence="2">The sequence shown here is derived from an EMBL/GenBank/DDBJ whole genome shotgun (WGS) entry which is preliminary data.</text>
</comment>
<protein>
    <submittedName>
        <fullName evidence="2">DUF3379 domain-containing protein</fullName>
    </submittedName>
</protein>
<evidence type="ECO:0000313" key="2">
    <source>
        <dbReference type="EMBL" id="TXK77990.1"/>
    </source>
</evidence>
<keyword evidence="1" id="KW-0812">Transmembrane</keyword>